<reference evidence="2 3" key="1">
    <citation type="journal article" date="2017" name="PLoS ONE">
        <title>Development of a real-time PCR for detection of Staphylococcus pseudintermedius using a novel automated comparison of whole-genome sequences.</title>
        <authorList>
            <person name="Verstappen K.M."/>
            <person name="Huijbregts L."/>
            <person name="Spaninks M."/>
            <person name="Wagenaar J.A."/>
            <person name="Fluit A.C."/>
            <person name="Duim B."/>
        </authorList>
    </citation>
    <scope>NUCLEOTIDE SEQUENCE [LARGE SCALE GENOMIC DNA]</scope>
    <source>
        <strain evidence="2 3">215070706401-1</strain>
    </source>
</reference>
<accession>A0A2A4H154</accession>
<comment type="caution">
    <text evidence="2">The sequence shown here is derived from an EMBL/GenBank/DDBJ whole genome shotgun (WGS) entry which is preliminary data.</text>
</comment>
<protein>
    <submittedName>
        <fullName evidence="2">Uncharacterized protein</fullName>
    </submittedName>
</protein>
<evidence type="ECO:0000256" key="1">
    <source>
        <dbReference type="SAM" id="MobiDB-lite"/>
    </source>
</evidence>
<dbReference type="Proteomes" id="UP000218335">
    <property type="component" value="Unassembled WGS sequence"/>
</dbReference>
<proteinExistence type="predicted"/>
<dbReference type="AlphaFoldDB" id="A0A2A4H154"/>
<sequence length="80" mass="9404">MEAELDFPGQLIPRESQPSGQSYIKNSETEVKFMKSKTIASILFYLIRHHFPTALKLLMNHQSMKRLRFKFFMSHPHPLA</sequence>
<gene>
    <name evidence="2" type="ORF">B5C08_00460</name>
</gene>
<feature type="region of interest" description="Disordered" evidence="1">
    <location>
        <begin position="1"/>
        <end position="22"/>
    </location>
</feature>
<evidence type="ECO:0000313" key="2">
    <source>
        <dbReference type="EMBL" id="PCF57235.1"/>
    </source>
</evidence>
<name>A0A2A4H154_9STAP</name>
<evidence type="ECO:0000313" key="3">
    <source>
        <dbReference type="Proteomes" id="UP000218335"/>
    </source>
</evidence>
<organism evidence="2 3">
    <name type="scientific">Staphylococcus delphini</name>
    <dbReference type="NCBI Taxonomy" id="53344"/>
    <lineage>
        <taxon>Bacteria</taxon>
        <taxon>Bacillati</taxon>
        <taxon>Bacillota</taxon>
        <taxon>Bacilli</taxon>
        <taxon>Bacillales</taxon>
        <taxon>Staphylococcaceae</taxon>
        <taxon>Staphylococcus</taxon>
        <taxon>Staphylococcus intermedius group</taxon>
    </lineage>
</organism>
<dbReference type="EMBL" id="MWUU01000001">
    <property type="protein sequence ID" value="PCF57235.1"/>
    <property type="molecule type" value="Genomic_DNA"/>
</dbReference>